<reference evidence="1" key="2">
    <citation type="journal article" date="2022" name="Elife">
        <title>Obligate sexual reproduction of a homothallic fungus closely related to the Cryptococcus pathogenic species complex.</title>
        <authorList>
            <person name="Passer A.R."/>
            <person name="Clancey S.A."/>
            <person name="Shea T."/>
            <person name="David-Palma M."/>
            <person name="Averette A.F."/>
            <person name="Boekhout T."/>
            <person name="Porcel B.M."/>
            <person name="Nowrousian M."/>
            <person name="Cuomo C.A."/>
            <person name="Sun S."/>
            <person name="Heitman J."/>
            <person name="Coelho M.A."/>
        </authorList>
    </citation>
    <scope>NUCLEOTIDE SEQUENCE</scope>
    <source>
        <strain evidence="1">CBS 7841</strain>
    </source>
</reference>
<dbReference type="EMBL" id="CP143789">
    <property type="protein sequence ID" value="WVN89988.1"/>
    <property type="molecule type" value="Genomic_DNA"/>
</dbReference>
<protein>
    <recommendedName>
        <fullName evidence="3">Fungal mating-type pheromone</fullName>
    </recommendedName>
</protein>
<reference evidence="1" key="1">
    <citation type="submission" date="2016-06" db="EMBL/GenBank/DDBJ databases">
        <authorList>
            <person name="Cuomo C."/>
            <person name="Litvintseva A."/>
            <person name="Heitman J."/>
            <person name="Chen Y."/>
            <person name="Sun S."/>
            <person name="Springer D."/>
            <person name="Dromer F."/>
            <person name="Young S."/>
            <person name="Zeng Q."/>
            <person name="Chapman S."/>
            <person name="Gujja S."/>
            <person name="Saif S."/>
            <person name="Birren B."/>
        </authorList>
    </citation>
    <scope>NUCLEOTIDE SEQUENCE</scope>
    <source>
        <strain evidence="1">CBS 7841</strain>
    </source>
</reference>
<dbReference type="KEGG" id="cdep:91089427"/>
<evidence type="ECO:0008006" key="3">
    <source>
        <dbReference type="Google" id="ProtNLM"/>
    </source>
</evidence>
<evidence type="ECO:0000313" key="1">
    <source>
        <dbReference type="EMBL" id="WVN89988.1"/>
    </source>
</evidence>
<reference evidence="1" key="3">
    <citation type="submission" date="2024-01" db="EMBL/GenBank/DDBJ databases">
        <authorList>
            <person name="Coelho M.A."/>
            <person name="David-Palma M."/>
            <person name="Shea T."/>
            <person name="Sun S."/>
            <person name="Cuomo C.A."/>
            <person name="Heitman J."/>
        </authorList>
    </citation>
    <scope>NUCLEOTIDE SEQUENCE</scope>
    <source>
        <strain evidence="1">CBS 7841</strain>
    </source>
</reference>
<sequence>MDAFTTLFAPATPAVPTSEAPRNYENNPGGMTLCVIA</sequence>
<organism evidence="1 2">
    <name type="scientific">Cryptococcus depauperatus CBS 7841</name>
    <dbReference type="NCBI Taxonomy" id="1295531"/>
    <lineage>
        <taxon>Eukaryota</taxon>
        <taxon>Fungi</taxon>
        <taxon>Dikarya</taxon>
        <taxon>Basidiomycota</taxon>
        <taxon>Agaricomycotina</taxon>
        <taxon>Tremellomycetes</taxon>
        <taxon>Tremellales</taxon>
        <taxon>Cryptococcaceae</taxon>
        <taxon>Cryptococcus</taxon>
    </lineage>
</organism>
<accession>A0AAJ8JWZ6</accession>
<name>A0AAJ8JWZ6_9TREE</name>
<dbReference type="AlphaFoldDB" id="A0AAJ8JWZ6"/>
<evidence type="ECO:0000313" key="2">
    <source>
        <dbReference type="Proteomes" id="UP000094043"/>
    </source>
</evidence>
<dbReference type="Proteomes" id="UP000094043">
    <property type="component" value="Chromosome 6"/>
</dbReference>
<proteinExistence type="predicted"/>
<dbReference type="RefSeq" id="XP_066070688.1">
    <property type="nucleotide sequence ID" value="XM_066214591.1"/>
</dbReference>
<gene>
    <name evidence="1" type="ORF">L203_105218</name>
</gene>
<dbReference type="GeneID" id="91089427"/>
<keyword evidence="2" id="KW-1185">Reference proteome</keyword>